<evidence type="ECO:0000313" key="1">
    <source>
        <dbReference type="EMBL" id="AVI51272.1"/>
    </source>
</evidence>
<organism evidence="1 2">
    <name type="scientific">Pukyongia salina</name>
    <dbReference type="NCBI Taxonomy" id="2094025"/>
    <lineage>
        <taxon>Bacteria</taxon>
        <taxon>Pseudomonadati</taxon>
        <taxon>Bacteroidota</taxon>
        <taxon>Flavobacteriia</taxon>
        <taxon>Flavobacteriales</taxon>
        <taxon>Flavobacteriaceae</taxon>
        <taxon>Pukyongia</taxon>
    </lineage>
</organism>
<dbReference type="RefSeq" id="WP_105216513.1">
    <property type="nucleotide sequence ID" value="NZ_CP027062.1"/>
</dbReference>
<gene>
    <name evidence="1" type="ORF">C5O00_08830</name>
</gene>
<dbReference type="Proteomes" id="UP000238442">
    <property type="component" value="Chromosome"/>
</dbReference>
<evidence type="ECO:0008006" key="3">
    <source>
        <dbReference type="Google" id="ProtNLM"/>
    </source>
</evidence>
<name>A0A2S0HX87_9FLAO</name>
<dbReference type="Pfam" id="PF16138">
    <property type="entry name" value="DUF4846"/>
    <property type="match status" value="1"/>
</dbReference>
<dbReference type="OrthoDB" id="5511471at2"/>
<protein>
    <recommendedName>
        <fullName evidence="3">DUF4846 domain-containing protein</fullName>
    </recommendedName>
</protein>
<reference evidence="1 2" key="1">
    <citation type="submission" date="2018-02" db="EMBL/GenBank/DDBJ databases">
        <title>Genomic analysis of the strain RR4-38 isolated from a seawater recirculating aquaculture system.</title>
        <authorList>
            <person name="Kim Y.-S."/>
            <person name="Jang Y.H."/>
            <person name="Kim K.-H."/>
        </authorList>
    </citation>
    <scope>NUCLEOTIDE SEQUENCE [LARGE SCALE GENOMIC DNA]</scope>
    <source>
        <strain evidence="1 2">RR4-38</strain>
    </source>
</reference>
<dbReference type="InterPro" id="IPR032315">
    <property type="entry name" value="DUF4846"/>
</dbReference>
<proteinExistence type="predicted"/>
<evidence type="ECO:0000313" key="2">
    <source>
        <dbReference type="Proteomes" id="UP000238442"/>
    </source>
</evidence>
<dbReference type="EMBL" id="CP027062">
    <property type="protein sequence ID" value="AVI51272.1"/>
    <property type="molecule type" value="Genomic_DNA"/>
</dbReference>
<dbReference type="AlphaFoldDB" id="A0A2S0HX87"/>
<dbReference type="KEGG" id="aue:C5O00_08830"/>
<accession>A0A2S0HX87</accession>
<sequence length="288" mass="33113">MKKYIIGFILLGFALFFFGTDKGRMAKQVAKSYLVKPVYINEEGTTISQRCLLPEGFVRTSYPEGSFQNYLQQYRLKPFGAKVINYNGEDYLYQGGHVGVLELPVPDNGLQQCADALIRIRSEYLWQQNRKQEIGFNFTSGHYCSWQQYADGFRPIIDGNKVTFRKTAAKDHSEANFYRYLNLIFMYSGTLSLYDELPQVKAVDEVEVGDMLIYPGSPGHVIMVVDKAMHTNGRKLFIFAQGNTPAQSVHVLKNPNDGNLSPWYEIEIGEYLEIPTYYFNEVKFVRFK</sequence>
<keyword evidence="2" id="KW-1185">Reference proteome</keyword>